<gene>
    <name evidence="2" type="ORF">SAMN04489866_101224</name>
</gene>
<dbReference type="AlphaFoldDB" id="A0A1G6S526"/>
<proteinExistence type="predicted"/>
<keyword evidence="1" id="KW-0812">Transmembrane</keyword>
<name>A0A1G6S526_PEPNI</name>
<dbReference type="OrthoDB" id="1779960at2"/>
<evidence type="ECO:0000256" key="1">
    <source>
        <dbReference type="SAM" id="Phobius"/>
    </source>
</evidence>
<feature type="transmembrane region" description="Helical" evidence="1">
    <location>
        <begin position="463"/>
        <end position="483"/>
    </location>
</feature>
<keyword evidence="1" id="KW-0472">Membrane</keyword>
<reference evidence="2 3" key="1">
    <citation type="submission" date="2016-10" db="EMBL/GenBank/DDBJ databases">
        <authorList>
            <person name="de Groot N.N."/>
        </authorList>
    </citation>
    <scope>NUCLEOTIDE SEQUENCE [LARGE SCALE GENOMIC DNA]</scope>
    <source>
        <strain evidence="2 3">DSM 20475</strain>
    </source>
</reference>
<dbReference type="RefSeq" id="WP_091790911.1">
    <property type="nucleotide sequence ID" value="NZ_FNAF01000001.1"/>
</dbReference>
<dbReference type="EMBL" id="FNAF01000001">
    <property type="protein sequence ID" value="SDD11791.1"/>
    <property type="molecule type" value="Genomic_DNA"/>
</dbReference>
<dbReference type="STRING" id="2741.SAMN04489866_101224"/>
<accession>A0A1G6S526</accession>
<keyword evidence="1" id="KW-1133">Transmembrane helix</keyword>
<dbReference type="Proteomes" id="UP000198995">
    <property type="component" value="Unassembled WGS sequence"/>
</dbReference>
<evidence type="ECO:0000313" key="3">
    <source>
        <dbReference type="Proteomes" id="UP000198995"/>
    </source>
</evidence>
<organism evidence="2 3">
    <name type="scientific">Peptococcus niger</name>
    <dbReference type="NCBI Taxonomy" id="2741"/>
    <lineage>
        <taxon>Bacteria</taxon>
        <taxon>Bacillati</taxon>
        <taxon>Bacillota</taxon>
        <taxon>Clostridia</taxon>
        <taxon>Eubacteriales</taxon>
        <taxon>Peptococcaceae</taxon>
        <taxon>Peptococcus</taxon>
    </lineage>
</organism>
<evidence type="ECO:0000313" key="2">
    <source>
        <dbReference type="EMBL" id="SDD11791.1"/>
    </source>
</evidence>
<sequence>MTLTVKKSLSIFLIFIVIVSSAIVPKRSYAIAPAVAAGAVEVIQLALALSVVVTGLVLTKGDVYQLTEDFINSCDDAQLRTLEKIATKPNVVLTADLYLLLKKAAEIALANPTIKVYKNPHFSPSNIGAKGETIPLAYTDSTNLPKYVKSDIADIASNPKTLELFRMANSAYVVAFCAATEWGQMYTILNPGLSYYVVDEFGKYRTGVSSYQSIPVYKYKYGEWVLVGTEAISFTLSALLDTFDYLYTPDGQAVPTSVDAPTQVIEIPTQLDALLEGDIVGDVSLPAVDTLTLNPTAVSQSISADWATSLDLVDVSVSVGDVLTGVDVGDASIDIDLDTSILDKILEQTRVASNAVSQVLTGVQSIPATLSAALSAALTGVQAKLDVISLALDGFFDISQFSFDLAPIKAAGADLSKVFPFCLPFDLLKSIKVYLVPAQIPDLTIDIDTDFVTVYRKIDLTSIVYVLAFVKVVAVVFYMNWLITITKKLIKW</sequence>
<keyword evidence="3" id="KW-1185">Reference proteome</keyword>
<protein>
    <submittedName>
        <fullName evidence="2">Uncharacterized protein</fullName>
    </submittedName>
</protein>